<evidence type="ECO:0000313" key="2">
    <source>
        <dbReference type="EMBL" id="KAF2868213.1"/>
    </source>
</evidence>
<protein>
    <submittedName>
        <fullName evidence="2">Uncharacterized protein</fullName>
    </submittedName>
</protein>
<name>A0A7C8I657_9PLEO</name>
<dbReference type="AlphaFoldDB" id="A0A7C8I657"/>
<accession>A0A7C8I657</accession>
<proteinExistence type="predicted"/>
<dbReference type="OrthoDB" id="10638435at2759"/>
<dbReference type="EMBL" id="JAADJZ010000020">
    <property type="protein sequence ID" value="KAF2868213.1"/>
    <property type="molecule type" value="Genomic_DNA"/>
</dbReference>
<reference evidence="2 3" key="1">
    <citation type="submission" date="2020-01" db="EMBL/GenBank/DDBJ databases">
        <authorList>
            <consortium name="DOE Joint Genome Institute"/>
            <person name="Haridas S."/>
            <person name="Albert R."/>
            <person name="Binder M."/>
            <person name="Bloem J."/>
            <person name="Labutti K."/>
            <person name="Salamov A."/>
            <person name="Andreopoulos B."/>
            <person name="Baker S.E."/>
            <person name="Barry K."/>
            <person name="Bills G."/>
            <person name="Bluhm B.H."/>
            <person name="Cannon C."/>
            <person name="Castanera R."/>
            <person name="Culley D.E."/>
            <person name="Daum C."/>
            <person name="Ezra D."/>
            <person name="Gonzalez J.B."/>
            <person name="Henrissat B."/>
            <person name="Kuo A."/>
            <person name="Liang C."/>
            <person name="Lipzen A."/>
            <person name="Lutzoni F."/>
            <person name="Magnuson J."/>
            <person name="Mondo S."/>
            <person name="Nolan M."/>
            <person name="Ohm R."/>
            <person name="Pangilinan J."/>
            <person name="Park H.-J.H."/>
            <person name="Ramirez L."/>
            <person name="Alfaro M."/>
            <person name="Sun H."/>
            <person name="Tritt A."/>
            <person name="Yoshinaga Y."/>
            <person name="Zwiers L.-H.L."/>
            <person name="Turgeon B.G."/>
            <person name="Goodwin S.B."/>
            <person name="Spatafora J.W."/>
            <person name="Crous P.W."/>
            <person name="Grigoriev I.V."/>
        </authorList>
    </citation>
    <scope>NUCLEOTIDE SEQUENCE [LARGE SCALE GENOMIC DNA]</scope>
    <source>
        <strain evidence="2 3">CBS 611.86</strain>
    </source>
</reference>
<keyword evidence="3" id="KW-1185">Reference proteome</keyword>
<organism evidence="2 3">
    <name type="scientific">Massariosphaeria phaeospora</name>
    <dbReference type="NCBI Taxonomy" id="100035"/>
    <lineage>
        <taxon>Eukaryota</taxon>
        <taxon>Fungi</taxon>
        <taxon>Dikarya</taxon>
        <taxon>Ascomycota</taxon>
        <taxon>Pezizomycotina</taxon>
        <taxon>Dothideomycetes</taxon>
        <taxon>Pleosporomycetidae</taxon>
        <taxon>Pleosporales</taxon>
        <taxon>Pleosporales incertae sedis</taxon>
        <taxon>Massariosphaeria</taxon>
    </lineage>
</organism>
<sequence>MAQSNSDYLDFSERFYNKMPREIRDLVYAHLVELNECWKVLPDRNITSKPCPTKPLRLPSLTGELKDRITPRMARELAERFYAVNIFELHSSSPRLRQFFDSDALGTECIPSQHVCHVRIFVKAPPHWFIAGHQATAHVEDKYMRDGEYFGGICMALEPLFDTKNPHECLVELIVEEKMVHVVAHALRAMADFVYRLREAGFRVAAWQRIREFGGAETDYELSGVYDWPHKNWDVELGSGDFFAMMQRVMDRVRVLHAEQQQLRQRELQQQKQDTPPSEDEKDSDDDEDVAIEVG</sequence>
<evidence type="ECO:0000256" key="1">
    <source>
        <dbReference type="SAM" id="MobiDB-lite"/>
    </source>
</evidence>
<evidence type="ECO:0000313" key="3">
    <source>
        <dbReference type="Proteomes" id="UP000481861"/>
    </source>
</evidence>
<dbReference type="Proteomes" id="UP000481861">
    <property type="component" value="Unassembled WGS sequence"/>
</dbReference>
<feature type="compositionally biased region" description="Acidic residues" evidence="1">
    <location>
        <begin position="277"/>
        <end position="295"/>
    </location>
</feature>
<gene>
    <name evidence="2" type="ORF">BDV95DRAFT_597525</name>
</gene>
<feature type="region of interest" description="Disordered" evidence="1">
    <location>
        <begin position="261"/>
        <end position="295"/>
    </location>
</feature>
<comment type="caution">
    <text evidence="2">The sequence shown here is derived from an EMBL/GenBank/DDBJ whole genome shotgun (WGS) entry which is preliminary data.</text>
</comment>